<dbReference type="InterPro" id="IPR029476">
    <property type="entry name" value="DNase_NucA_NucB"/>
</dbReference>
<sequence>MIFRIHHRRPLSSLALLFLLTSCRAQWDEPSLAVSSEVSHEAIGLTVNNNSSLSAAALVLSSSIAPLLGPGVLQSRDEEECVDPGYILCAALVPRRAAVSLGLFVVEANAVPQVRHVMTAYAAVGSIFILLSLLTPGLAAEPTLEFPYLKGHNDELIKNICEGMGGSNTDTLTYSGSMTKQAKQDKRIAQGKLYRWILRYKEYRIVLRRGLIPYPFASTDEGGGKRTSGVVLCVPAHQNDWQGQLMRGWVNALKKTGFSAGDKFNVKVTGVDCSNFKRDAETITTMGQGSMLWPPFAFDTTNQSFITVSLGDIPAGSYSLRINLTSGSVTSAYLVDNEGEELVNITTLPTPGKPMQLSFSLDYSAVGVGLALFTTDAKTNITYTADETPSISAAPSSTTPTKSNARVVRVGIPQLWLGLCSIAYAALLAA</sequence>
<comment type="caution">
    <text evidence="4">The sequence shown here is derived from an EMBL/GenBank/DDBJ whole genome shotgun (WGS) entry which is preliminary data.</text>
</comment>
<dbReference type="EMBL" id="JACAZI010000016">
    <property type="protein sequence ID" value="KAF7343275.1"/>
    <property type="molecule type" value="Genomic_DNA"/>
</dbReference>
<dbReference type="AlphaFoldDB" id="A0A8H6XKG9"/>
<evidence type="ECO:0000256" key="2">
    <source>
        <dbReference type="SAM" id="SignalP"/>
    </source>
</evidence>
<reference evidence="4" key="1">
    <citation type="submission" date="2020-05" db="EMBL/GenBank/DDBJ databases">
        <title>Mycena genomes resolve the evolution of fungal bioluminescence.</title>
        <authorList>
            <person name="Tsai I.J."/>
        </authorList>
    </citation>
    <scope>NUCLEOTIDE SEQUENCE</scope>
    <source>
        <strain evidence="4">CCC161011</strain>
    </source>
</reference>
<feature type="chain" id="PRO_5034409363" description="Deoxyribonuclease NucA/NucB domain-containing protein" evidence="2">
    <location>
        <begin position="26"/>
        <end position="430"/>
    </location>
</feature>
<evidence type="ECO:0000313" key="4">
    <source>
        <dbReference type="EMBL" id="KAF7343275.1"/>
    </source>
</evidence>
<organism evidence="4 5">
    <name type="scientific">Mycena venus</name>
    <dbReference type="NCBI Taxonomy" id="2733690"/>
    <lineage>
        <taxon>Eukaryota</taxon>
        <taxon>Fungi</taxon>
        <taxon>Dikarya</taxon>
        <taxon>Basidiomycota</taxon>
        <taxon>Agaricomycotina</taxon>
        <taxon>Agaricomycetes</taxon>
        <taxon>Agaricomycetidae</taxon>
        <taxon>Agaricales</taxon>
        <taxon>Marasmiineae</taxon>
        <taxon>Mycenaceae</taxon>
        <taxon>Mycena</taxon>
    </lineage>
</organism>
<gene>
    <name evidence="4" type="ORF">MVEN_01759600</name>
</gene>
<evidence type="ECO:0000313" key="5">
    <source>
        <dbReference type="Proteomes" id="UP000620124"/>
    </source>
</evidence>
<dbReference type="PROSITE" id="PS51257">
    <property type="entry name" value="PROKAR_LIPOPROTEIN"/>
    <property type="match status" value="1"/>
</dbReference>
<feature type="transmembrane region" description="Helical" evidence="1">
    <location>
        <begin position="118"/>
        <end position="140"/>
    </location>
</feature>
<accession>A0A8H6XKG9</accession>
<dbReference type="OrthoDB" id="3259102at2759"/>
<protein>
    <recommendedName>
        <fullName evidence="3">Deoxyribonuclease NucA/NucB domain-containing protein</fullName>
    </recommendedName>
</protein>
<evidence type="ECO:0000259" key="3">
    <source>
        <dbReference type="Pfam" id="PF14040"/>
    </source>
</evidence>
<keyword evidence="1" id="KW-0812">Transmembrane</keyword>
<feature type="signal peptide" evidence="2">
    <location>
        <begin position="1"/>
        <end position="25"/>
    </location>
</feature>
<keyword evidence="1" id="KW-1133">Transmembrane helix</keyword>
<keyword evidence="2" id="KW-0732">Signal</keyword>
<name>A0A8H6XKG9_9AGAR</name>
<evidence type="ECO:0000256" key="1">
    <source>
        <dbReference type="SAM" id="Phobius"/>
    </source>
</evidence>
<keyword evidence="5" id="KW-1185">Reference proteome</keyword>
<proteinExistence type="predicted"/>
<dbReference type="Pfam" id="PF14040">
    <property type="entry name" value="DNase_NucA_NucB"/>
    <property type="match status" value="1"/>
</dbReference>
<feature type="domain" description="Deoxyribonuclease NucA/NucB" evidence="3">
    <location>
        <begin position="161"/>
        <end position="266"/>
    </location>
</feature>
<dbReference type="Proteomes" id="UP000620124">
    <property type="component" value="Unassembled WGS sequence"/>
</dbReference>
<keyword evidence="1" id="KW-0472">Membrane</keyword>